<evidence type="ECO:0000256" key="1">
    <source>
        <dbReference type="SAM" id="SignalP"/>
    </source>
</evidence>
<dbReference type="Proteomes" id="UP000823615">
    <property type="component" value="Unassembled WGS sequence"/>
</dbReference>
<proteinExistence type="predicted"/>
<protein>
    <recommendedName>
        <fullName evidence="4">Lipoprotein</fullName>
    </recommendedName>
</protein>
<gene>
    <name evidence="2" type="ORF">IAA97_01180</name>
</gene>
<comment type="caution">
    <text evidence="2">The sequence shown here is derived from an EMBL/GenBank/DDBJ whole genome shotgun (WGS) entry which is preliminary data.</text>
</comment>
<dbReference type="AlphaFoldDB" id="A0A9D9DX47"/>
<evidence type="ECO:0000313" key="2">
    <source>
        <dbReference type="EMBL" id="MBO8435579.1"/>
    </source>
</evidence>
<reference evidence="2" key="1">
    <citation type="submission" date="2020-10" db="EMBL/GenBank/DDBJ databases">
        <authorList>
            <person name="Gilroy R."/>
        </authorList>
    </citation>
    <scope>NUCLEOTIDE SEQUENCE</scope>
    <source>
        <strain evidence="2">7293</strain>
    </source>
</reference>
<feature type="signal peptide" evidence="1">
    <location>
        <begin position="1"/>
        <end position="24"/>
    </location>
</feature>
<accession>A0A9D9DX47</accession>
<evidence type="ECO:0000313" key="3">
    <source>
        <dbReference type="Proteomes" id="UP000823615"/>
    </source>
</evidence>
<keyword evidence="1" id="KW-0732">Signal</keyword>
<reference evidence="2" key="2">
    <citation type="journal article" date="2021" name="PeerJ">
        <title>Extensive microbial diversity within the chicken gut microbiome revealed by metagenomics and culture.</title>
        <authorList>
            <person name="Gilroy R."/>
            <person name="Ravi A."/>
            <person name="Getino M."/>
            <person name="Pursley I."/>
            <person name="Horton D.L."/>
            <person name="Alikhan N.F."/>
            <person name="Baker D."/>
            <person name="Gharbi K."/>
            <person name="Hall N."/>
            <person name="Watson M."/>
            <person name="Adriaenssens E.M."/>
            <person name="Foster-Nyarko E."/>
            <person name="Jarju S."/>
            <person name="Secka A."/>
            <person name="Antonio M."/>
            <person name="Oren A."/>
            <person name="Chaudhuri R.R."/>
            <person name="La Ragione R."/>
            <person name="Hildebrand F."/>
            <person name="Pallen M.J."/>
        </authorList>
    </citation>
    <scope>NUCLEOTIDE SEQUENCE</scope>
    <source>
        <strain evidence="2">7293</strain>
    </source>
</reference>
<feature type="chain" id="PRO_5039117001" description="Lipoprotein" evidence="1">
    <location>
        <begin position="25"/>
        <end position="158"/>
    </location>
</feature>
<organism evidence="2 3">
    <name type="scientific">Candidatus Ornithospirochaeta stercoripullorum</name>
    <dbReference type="NCBI Taxonomy" id="2840899"/>
    <lineage>
        <taxon>Bacteria</taxon>
        <taxon>Pseudomonadati</taxon>
        <taxon>Spirochaetota</taxon>
        <taxon>Spirochaetia</taxon>
        <taxon>Spirochaetales</taxon>
        <taxon>Spirochaetaceae</taxon>
        <taxon>Spirochaetaceae incertae sedis</taxon>
        <taxon>Candidatus Ornithospirochaeta</taxon>
    </lineage>
</organism>
<sequence>MKRIRLLALIAIMAICLVSCSTFSSFTEEERDVPGGQSTIPTRYIAVDDMTDLDNPKYEILGEVSGTGRVNAYNPEQGDTHKYGKLLLNEFGDNFEHVTLASTDPYDVSLGNALYEVINNARAIGAHFIIYPSYTVEFTDSGEIITNATAVAVRVVPN</sequence>
<dbReference type="EMBL" id="JADIMT010000021">
    <property type="protein sequence ID" value="MBO8435579.1"/>
    <property type="molecule type" value="Genomic_DNA"/>
</dbReference>
<evidence type="ECO:0008006" key="4">
    <source>
        <dbReference type="Google" id="ProtNLM"/>
    </source>
</evidence>
<name>A0A9D9DX47_9SPIO</name>